<dbReference type="SUPFAM" id="SSF54928">
    <property type="entry name" value="RNA-binding domain, RBD"/>
    <property type="match status" value="2"/>
</dbReference>
<feature type="compositionally biased region" description="Low complexity" evidence="5">
    <location>
        <begin position="360"/>
        <end position="381"/>
    </location>
</feature>
<feature type="domain" description="RRM" evidence="6">
    <location>
        <begin position="105"/>
        <end position="182"/>
    </location>
</feature>
<evidence type="ECO:0000256" key="2">
    <source>
        <dbReference type="ARBA" id="ARBA00022884"/>
    </source>
</evidence>
<keyword evidence="2 4" id="KW-0694">RNA-binding</keyword>
<sequence>MLQIRRMMSCLVSHAYDRLPLSRIQWLLKNPISTNFYDMGIPVAPPQGLFLTDVVYDPRMFTNPVPYHLHSKDCSKMEAPDNKINGNASETIKENGHSTKGNEDKKIFVGGISPDVNNDDLSGHFVQFGEVAQAQVKYDRTNGRSRGFAFVEFTTGEGCKLALAAREQTIKGKSVEVKPAKSRENKKVFVGGLPSDYNEQELRTHFESFGKVDDIEWPFDKQTKARRNFAFIVFEEEESADKASSQTKQTFGSRECDVKKAVPQGKRFVGTNGRIPGGRGMYGGRGGNNNSAWYTGWGQIGAVPYGAAGAWGDWYGNNGYYQQHQAHNNSGSSQGYQSYQSFSGNNSGFDFQQGGPGGARQNPGNQQQRFQQQQAAPAPQF</sequence>
<dbReference type="GO" id="GO:0000785">
    <property type="term" value="C:chromatin"/>
    <property type="evidence" value="ECO:0007669"/>
    <property type="project" value="TreeGrafter"/>
</dbReference>
<dbReference type="FunFam" id="3.30.70.330:FF:001014">
    <property type="entry name" value="Homologous to Drosophila SQD (Squid) protein"/>
    <property type="match status" value="1"/>
</dbReference>
<reference evidence="7" key="2">
    <citation type="submission" date="2022-06" db="UniProtKB">
        <authorList>
            <consortium name="EnsemblMetazoa"/>
        </authorList>
    </citation>
    <scope>IDENTIFICATION</scope>
    <source>
        <strain evidence="7">DF5081</strain>
    </source>
</reference>
<dbReference type="Proteomes" id="UP000005237">
    <property type="component" value="Unassembled WGS sequence"/>
</dbReference>
<dbReference type="AlphaFoldDB" id="A0A8R1HS05"/>
<organism evidence="7 8">
    <name type="scientific">Caenorhabditis japonica</name>
    <dbReference type="NCBI Taxonomy" id="281687"/>
    <lineage>
        <taxon>Eukaryota</taxon>
        <taxon>Metazoa</taxon>
        <taxon>Ecdysozoa</taxon>
        <taxon>Nematoda</taxon>
        <taxon>Chromadorea</taxon>
        <taxon>Rhabditida</taxon>
        <taxon>Rhabditina</taxon>
        <taxon>Rhabditomorpha</taxon>
        <taxon>Rhabditoidea</taxon>
        <taxon>Rhabditidae</taxon>
        <taxon>Peloderinae</taxon>
        <taxon>Caenorhabditis</taxon>
    </lineage>
</organism>
<dbReference type="GO" id="GO:0001522">
    <property type="term" value="P:pseudouridine synthesis"/>
    <property type="evidence" value="ECO:0007669"/>
    <property type="project" value="InterPro"/>
</dbReference>
<evidence type="ECO:0000256" key="1">
    <source>
        <dbReference type="ARBA" id="ARBA00004123"/>
    </source>
</evidence>
<dbReference type="InterPro" id="IPR012677">
    <property type="entry name" value="Nucleotide-bd_a/b_plait_sf"/>
</dbReference>
<keyword evidence="3" id="KW-0539">Nucleus</keyword>
<name>A0A8R1HS05_CAEJA</name>
<dbReference type="GO" id="GO:0005654">
    <property type="term" value="C:nucleoplasm"/>
    <property type="evidence" value="ECO:0007669"/>
    <property type="project" value="TreeGrafter"/>
</dbReference>
<dbReference type="SMART" id="SM00360">
    <property type="entry name" value="RRM"/>
    <property type="match status" value="2"/>
</dbReference>
<dbReference type="GO" id="GO:0003723">
    <property type="term" value="F:RNA binding"/>
    <property type="evidence" value="ECO:0007669"/>
    <property type="project" value="UniProtKB-UniRule"/>
</dbReference>
<dbReference type="SUPFAM" id="SSF55120">
    <property type="entry name" value="Pseudouridine synthase"/>
    <property type="match status" value="1"/>
</dbReference>
<dbReference type="CDD" id="cd21608">
    <property type="entry name" value="RRM2_NsCP33_like"/>
    <property type="match status" value="1"/>
</dbReference>
<dbReference type="Gene3D" id="3.30.70.660">
    <property type="entry name" value="Pseudouridine synthase I, catalytic domain, C-terminal subdomain"/>
    <property type="match status" value="1"/>
</dbReference>
<keyword evidence="8" id="KW-1185">Reference proteome</keyword>
<protein>
    <recommendedName>
        <fullName evidence="6">RRM domain-containing protein</fullName>
    </recommendedName>
</protein>
<evidence type="ECO:0000313" key="7">
    <source>
        <dbReference type="EnsemblMetazoa" id="CJA05527.1"/>
    </source>
</evidence>
<dbReference type="InterPro" id="IPR000504">
    <property type="entry name" value="RRM_dom"/>
</dbReference>
<dbReference type="Gene3D" id="3.30.70.330">
    <property type="match status" value="2"/>
</dbReference>
<feature type="region of interest" description="Disordered" evidence="5">
    <location>
        <begin position="85"/>
        <end position="106"/>
    </location>
</feature>
<accession>A0A8R1HS05</accession>
<feature type="region of interest" description="Disordered" evidence="5">
    <location>
        <begin position="326"/>
        <end position="381"/>
    </location>
</feature>
<dbReference type="InterPro" id="IPR035979">
    <property type="entry name" value="RBD_domain_sf"/>
</dbReference>
<evidence type="ECO:0000256" key="3">
    <source>
        <dbReference type="ARBA" id="ARBA00023242"/>
    </source>
</evidence>
<dbReference type="PROSITE" id="PS50102">
    <property type="entry name" value="RRM"/>
    <property type="match status" value="2"/>
</dbReference>
<reference evidence="8" key="1">
    <citation type="submission" date="2010-08" db="EMBL/GenBank/DDBJ databases">
        <authorList>
            <consortium name="Caenorhabditis japonica Sequencing Consortium"/>
            <person name="Wilson R.K."/>
        </authorList>
    </citation>
    <scope>NUCLEOTIDE SEQUENCE [LARGE SCALE GENOMIC DNA]</scope>
    <source>
        <strain evidence="8">DF5081</strain>
    </source>
</reference>
<feature type="compositionally biased region" description="Basic and acidic residues" evidence="5">
    <location>
        <begin position="91"/>
        <end position="106"/>
    </location>
</feature>
<dbReference type="GO" id="GO:0010468">
    <property type="term" value="P:regulation of gene expression"/>
    <property type="evidence" value="ECO:0007669"/>
    <property type="project" value="TreeGrafter"/>
</dbReference>
<comment type="subcellular location">
    <subcellularLocation>
        <location evidence="1">Nucleus</location>
    </subcellularLocation>
</comment>
<evidence type="ECO:0000256" key="5">
    <source>
        <dbReference type="SAM" id="MobiDB-lite"/>
    </source>
</evidence>
<dbReference type="FunFam" id="3.30.70.330:FF:001007">
    <property type="entry name" value="Homologous to Drosophila SQD (Squid) protein"/>
    <property type="match status" value="1"/>
</dbReference>
<feature type="compositionally biased region" description="Low complexity" evidence="5">
    <location>
        <begin position="328"/>
        <end position="345"/>
    </location>
</feature>
<dbReference type="EnsemblMetazoa" id="CJA05527.1">
    <property type="protein sequence ID" value="CJA05527.1"/>
    <property type="gene ID" value="WBGene00124731"/>
</dbReference>
<dbReference type="Pfam" id="PF00076">
    <property type="entry name" value="RRM_1"/>
    <property type="match status" value="2"/>
</dbReference>
<dbReference type="PANTHER" id="PTHR48033:SF10">
    <property type="entry name" value="RNA-BINDING PROTEIN SQUID"/>
    <property type="match status" value="1"/>
</dbReference>
<feature type="domain" description="RRM" evidence="6">
    <location>
        <begin position="186"/>
        <end position="263"/>
    </location>
</feature>
<proteinExistence type="predicted"/>
<dbReference type="PANTHER" id="PTHR48033">
    <property type="entry name" value="RNA-BINDING (RRM/RBD/RNP MOTIFS) FAMILY PROTEIN"/>
    <property type="match status" value="1"/>
</dbReference>
<dbReference type="InterPro" id="IPR020103">
    <property type="entry name" value="PsdUridine_synth_cat_dom_sf"/>
</dbReference>
<evidence type="ECO:0000259" key="6">
    <source>
        <dbReference type="PROSITE" id="PS50102"/>
    </source>
</evidence>
<evidence type="ECO:0000256" key="4">
    <source>
        <dbReference type="PROSITE-ProRule" id="PRU00176"/>
    </source>
</evidence>
<dbReference type="GO" id="GO:0009982">
    <property type="term" value="F:pseudouridine synthase activity"/>
    <property type="evidence" value="ECO:0007669"/>
    <property type="project" value="InterPro"/>
</dbReference>
<dbReference type="InterPro" id="IPR048289">
    <property type="entry name" value="RRM2_NsCP33-like"/>
</dbReference>
<evidence type="ECO:0000313" key="8">
    <source>
        <dbReference type="Proteomes" id="UP000005237"/>
    </source>
</evidence>
<dbReference type="InterPro" id="IPR020095">
    <property type="entry name" value="PsdUridine_synth_TruA_C"/>
</dbReference>